<keyword evidence="1" id="KW-0175">Coiled coil</keyword>
<feature type="compositionally biased region" description="Gly residues" evidence="2">
    <location>
        <begin position="512"/>
        <end position="521"/>
    </location>
</feature>
<feature type="compositionally biased region" description="Basic and acidic residues" evidence="2">
    <location>
        <begin position="196"/>
        <end position="234"/>
    </location>
</feature>
<reference evidence="3 4" key="1">
    <citation type="journal article" date="2023" name="Commun. Biol.">
        <title>Genome analysis of Parmales, the sister group of diatoms, reveals the evolutionary specialization of diatoms from phago-mixotrophs to photoautotrophs.</title>
        <authorList>
            <person name="Ban H."/>
            <person name="Sato S."/>
            <person name="Yoshikawa S."/>
            <person name="Yamada K."/>
            <person name="Nakamura Y."/>
            <person name="Ichinomiya M."/>
            <person name="Sato N."/>
            <person name="Blanc-Mathieu R."/>
            <person name="Endo H."/>
            <person name="Kuwata A."/>
            <person name="Ogata H."/>
        </authorList>
    </citation>
    <scope>NUCLEOTIDE SEQUENCE [LARGE SCALE GENOMIC DNA]</scope>
</reference>
<evidence type="ECO:0000313" key="3">
    <source>
        <dbReference type="EMBL" id="GMI22674.1"/>
    </source>
</evidence>
<dbReference type="Proteomes" id="UP001165060">
    <property type="component" value="Unassembled WGS sequence"/>
</dbReference>
<sequence length="650" mass="71157">IQRQHDKTMELSREAGEAKGRAEAVTNERDSLRSELERVQMSHQREVGECVGKLNAERQLVGELRHEISVLQHQLHDGSSQSSQSSGHHGHPDSHTTLTLLTLQNKLDRAEVRKEEAERQLVERQRKVDDLERKLEDVQRAQQSSDAEQKALEGKMREATEIMTDMKGEAGRKLKKASHSVKEARAAAESALELAQRAEGKAQERAKEVTDERGRREQAEAKLEAKLEEERQRPELVSTGTDAAGEPEKKRGGGEGLLKEVDPMSLSSLLNETASLKRKLAMSDASKSFAERALSASQTRVKAALSVSQMSAKSMGDSSASAAANALSDEVVGSLVKEVEELQERCQAACVEAAAAQQGWKAAEGNTKRMEEYSLLLAGQVESLRKMLEGGSGGAGGTGEREGLLIEIQAEKKALGELQKQLISQAQHQALAQTERMEAQIAELEQAKKGVREKERRLEARREKDVAKERKRWEGVVAEGKREVERLRARILQLEEEVAIGKEERLLEGAIAGEGQGGGGMGKEREREGEGEGEVEGKGAKLSVNMLSGSAEKKADRSSREGEESFRTSIAVLNSTEMEIAAARMDAKDVVDRFEKHVGAGAADDFRAGSGYTTGGGGADLSSSMRDLSSELQRQDELLLRISLRENQHR</sequence>
<keyword evidence="4" id="KW-1185">Reference proteome</keyword>
<name>A0ABQ6MAR3_9STRA</name>
<dbReference type="EMBL" id="BRYB01000097">
    <property type="protein sequence ID" value="GMI22674.1"/>
    <property type="molecule type" value="Genomic_DNA"/>
</dbReference>
<feature type="compositionally biased region" description="Basic and acidic residues" evidence="2">
    <location>
        <begin position="116"/>
        <end position="139"/>
    </location>
</feature>
<feature type="region of interest" description="Disordered" evidence="2">
    <location>
        <begin position="509"/>
        <end position="571"/>
    </location>
</feature>
<feature type="compositionally biased region" description="Low complexity" evidence="2">
    <location>
        <begin position="71"/>
        <end position="87"/>
    </location>
</feature>
<gene>
    <name evidence="3" type="ORF">TeGR_g5168</name>
</gene>
<feature type="region of interest" description="Disordered" evidence="2">
    <location>
        <begin position="187"/>
        <end position="260"/>
    </location>
</feature>
<proteinExistence type="predicted"/>
<feature type="non-terminal residue" evidence="3">
    <location>
        <position position="1"/>
    </location>
</feature>
<feature type="coiled-coil region" evidence="1">
    <location>
        <begin position="401"/>
        <end position="504"/>
    </location>
</feature>
<evidence type="ECO:0000256" key="1">
    <source>
        <dbReference type="SAM" id="Coils"/>
    </source>
</evidence>
<feature type="compositionally biased region" description="Basic and acidic residues" evidence="2">
    <location>
        <begin position="551"/>
        <end position="566"/>
    </location>
</feature>
<feature type="region of interest" description="Disordered" evidence="2">
    <location>
        <begin position="71"/>
        <end position="98"/>
    </location>
</feature>
<feature type="compositionally biased region" description="Basic and acidic residues" evidence="2">
    <location>
        <begin position="522"/>
        <end position="539"/>
    </location>
</feature>
<feature type="region of interest" description="Disordered" evidence="2">
    <location>
        <begin position="116"/>
        <end position="155"/>
    </location>
</feature>
<protein>
    <submittedName>
        <fullName evidence="3">Uncharacterized protein</fullName>
    </submittedName>
</protein>
<organism evidence="3 4">
    <name type="scientific">Tetraparma gracilis</name>
    <dbReference type="NCBI Taxonomy" id="2962635"/>
    <lineage>
        <taxon>Eukaryota</taxon>
        <taxon>Sar</taxon>
        <taxon>Stramenopiles</taxon>
        <taxon>Ochrophyta</taxon>
        <taxon>Bolidophyceae</taxon>
        <taxon>Parmales</taxon>
        <taxon>Triparmaceae</taxon>
        <taxon>Tetraparma</taxon>
    </lineage>
</organism>
<feature type="compositionally biased region" description="Basic and acidic residues" evidence="2">
    <location>
        <begin position="246"/>
        <end position="260"/>
    </location>
</feature>
<evidence type="ECO:0000313" key="4">
    <source>
        <dbReference type="Proteomes" id="UP001165060"/>
    </source>
</evidence>
<evidence type="ECO:0000256" key="2">
    <source>
        <dbReference type="SAM" id="MobiDB-lite"/>
    </source>
</evidence>
<comment type="caution">
    <text evidence="3">The sequence shown here is derived from an EMBL/GenBank/DDBJ whole genome shotgun (WGS) entry which is preliminary data.</text>
</comment>
<feature type="region of interest" description="Disordered" evidence="2">
    <location>
        <begin position="1"/>
        <end position="34"/>
    </location>
</feature>
<feature type="region of interest" description="Disordered" evidence="2">
    <location>
        <begin position="604"/>
        <end position="628"/>
    </location>
</feature>
<accession>A0ABQ6MAR3</accession>